<feature type="compositionally biased region" description="Low complexity" evidence="1">
    <location>
        <begin position="76"/>
        <end position="86"/>
    </location>
</feature>
<keyword evidence="5" id="KW-1185">Reference proteome</keyword>
<keyword evidence="2" id="KW-0472">Membrane</keyword>
<evidence type="ECO:0000259" key="3">
    <source>
        <dbReference type="Pfam" id="PF10338"/>
    </source>
</evidence>
<feature type="region of interest" description="Disordered" evidence="1">
    <location>
        <begin position="789"/>
        <end position="828"/>
    </location>
</feature>
<feature type="compositionally biased region" description="Low complexity" evidence="1">
    <location>
        <begin position="1397"/>
        <end position="1415"/>
    </location>
</feature>
<dbReference type="Pfam" id="PF10338">
    <property type="entry name" value="YBL028C_N"/>
    <property type="match status" value="1"/>
</dbReference>
<feature type="compositionally biased region" description="Polar residues" evidence="1">
    <location>
        <begin position="799"/>
        <end position="820"/>
    </location>
</feature>
<feature type="compositionally biased region" description="Basic residues" evidence="1">
    <location>
        <begin position="1"/>
        <end position="15"/>
    </location>
</feature>
<comment type="caution">
    <text evidence="4">The sequence shown here is derived from an EMBL/GenBank/DDBJ whole genome shotgun (WGS) entry which is preliminary data.</text>
</comment>
<dbReference type="OrthoDB" id="4087970at2759"/>
<evidence type="ECO:0000256" key="2">
    <source>
        <dbReference type="SAM" id="Phobius"/>
    </source>
</evidence>
<keyword evidence="2" id="KW-1133">Transmembrane helix</keyword>
<feature type="compositionally biased region" description="Polar residues" evidence="1">
    <location>
        <begin position="1423"/>
        <end position="1433"/>
    </location>
</feature>
<feature type="compositionally biased region" description="Basic residues" evidence="1">
    <location>
        <begin position="1381"/>
        <end position="1396"/>
    </location>
</feature>
<feature type="compositionally biased region" description="Basic and acidic residues" evidence="1">
    <location>
        <begin position="1556"/>
        <end position="1566"/>
    </location>
</feature>
<feature type="region of interest" description="Disordered" evidence="1">
    <location>
        <begin position="870"/>
        <end position="903"/>
    </location>
</feature>
<name>A0A9W8DKC5_9FUNG</name>
<feature type="compositionally biased region" description="Low complexity" evidence="1">
    <location>
        <begin position="256"/>
        <end position="269"/>
    </location>
</feature>
<feature type="compositionally biased region" description="Acidic residues" evidence="1">
    <location>
        <begin position="1314"/>
        <end position="1327"/>
    </location>
</feature>
<organism evidence="4 5">
    <name type="scientific">Mycoemilia scoparia</name>
    <dbReference type="NCBI Taxonomy" id="417184"/>
    <lineage>
        <taxon>Eukaryota</taxon>
        <taxon>Fungi</taxon>
        <taxon>Fungi incertae sedis</taxon>
        <taxon>Zoopagomycota</taxon>
        <taxon>Kickxellomycotina</taxon>
        <taxon>Kickxellomycetes</taxon>
        <taxon>Kickxellales</taxon>
        <taxon>Kickxellaceae</taxon>
        <taxon>Mycoemilia</taxon>
    </lineage>
</organism>
<keyword evidence="2" id="KW-0812">Transmembrane</keyword>
<feature type="compositionally biased region" description="Basic residues" evidence="1">
    <location>
        <begin position="89"/>
        <end position="98"/>
    </location>
</feature>
<feature type="compositionally biased region" description="Polar residues" evidence="1">
    <location>
        <begin position="184"/>
        <end position="199"/>
    </location>
</feature>
<feature type="compositionally biased region" description="Low complexity" evidence="1">
    <location>
        <begin position="130"/>
        <end position="159"/>
    </location>
</feature>
<reference evidence="4" key="1">
    <citation type="submission" date="2022-07" db="EMBL/GenBank/DDBJ databases">
        <title>Phylogenomic reconstructions and comparative analyses of Kickxellomycotina fungi.</title>
        <authorList>
            <person name="Reynolds N.K."/>
            <person name="Stajich J.E."/>
            <person name="Barry K."/>
            <person name="Grigoriev I.V."/>
            <person name="Crous P."/>
            <person name="Smith M.E."/>
        </authorList>
    </citation>
    <scope>NUCLEOTIDE SEQUENCE</scope>
    <source>
        <strain evidence="4">NBRC 100468</strain>
    </source>
</reference>
<feature type="compositionally biased region" description="Polar residues" evidence="1">
    <location>
        <begin position="220"/>
        <end position="229"/>
    </location>
</feature>
<feature type="region of interest" description="Disordered" evidence="1">
    <location>
        <begin position="1307"/>
        <end position="1334"/>
    </location>
</feature>
<feature type="transmembrane region" description="Helical" evidence="2">
    <location>
        <begin position="361"/>
        <end position="385"/>
    </location>
</feature>
<feature type="compositionally biased region" description="Basic residues" evidence="1">
    <location>
        <begin position="1567"/>
        <end position="1578"/>
    </location>
</feature>
<feature type="compositionally biased region" description="Basic residues" evidence="1">
    <location>
        <begin position="270"/>
        <end position="280"/>
    </location>
</feature>
<accession>A0A9W8DKC5</accession>
<feature type="region of interest" description="Disordered" evidence="1">
    <location>
        <begin position="1"/>
        <end position="23"/>
    </location>
</feature>
<dbReference type="EMBL" id="JANBPU010000402">
    <property type="protein sequence ID" value="KAJ1911851.1"/>
    <property type="molecule type" value="Genomic_DNA"/>
</dbReference>
<protein>
    <recommendedName>
        <fullName evidence="3">DUF2423 domain-containing protein</fullName>
    </recommendedName>
</protein>
<feature type="region of interest" description="Disordered" evidence="1">
    <location>
        <begin position="1518"/>
        <end position="1537"/>
    </location>
</feature>
<evidence type="ECO:0000313" key="5">
    <source>
        <dbReference type="Proteomes" id="UP001150538"/>
    </source>
</evidence>
<feature type="region of interest" description="Disordered" evidence="1">
    <location>
        <begin position="250"/>
        <end position="292"/>
    </location>
</feature>
<feature type="region of interest" description="Disordered" evidence="1">
    <location>
        <begin position="1478"/>
        <end position="1500"/>
    </location>
</feature>
<feature type="compositionally biased region" description="Low complexity" evidence="1">
    <location>
        <begin position="880"/>
        <end position="893"/>
    </location>
</feature>
<dbReference type="InterPro" id="IPR019434">
    <property type="entry name" value="DUF2423"/>
</dbReference>
<feature type="region of interest" description="Disordered" evidence="1">
    <location>
        <begin position="1546"/>
        <end position="1582"/>
    </location>
</feature>
<evidence type="ECO:0000256" key="1">
    <source>
        <dbReference type="SAM" id="MobiDB-lite"/>
    </source>
</evidence>
<dbReference type="Proteomes" id="UP001150538">
    <property type="component" value="Unassembled WGS sequence"/>
</dbReference>
<feature type="region of interest" description="Disordered" evidence="1">
    <location>
        <begin position="184"/>
        <end position="229"/>
    </location>
</feature>
<feature type="region of interest" description="Disordered" evidence="1">
    <location>
        <begin position="1381"/>
        <end position="1442"/>
    </location>
</feature>
<evidence type="ECO:0000313" key="4">
    <source>
        <dbReference type="EMBL" id="KAJ1911851.1"/>
    </source>
</evidence>
<proteinExistence type="predicted"/>
<sequence length="1617" mass="179440">MAKSGRSKSKIRSRNIRRENIYGPVEAERLKRLADKQALTKGTIEVEMLDDSNNSNGVTTITKEEDQMEIENSTTQKQQQQQQQQKVKILPKKKRFNKGSRDNNKNGGVKKTSALPNSGHSKRVLLQDGQEQPRVSIPQQQQQQQLSPPTPEQTPSTHPHQLHQEISQHENPDEFVEISIQNEMSSNNPNHRNNTATTAERNDDSAHSNNTSSRNRSTEQHGSSLTSSVLRPLSTISNWSISKLPGIFKPATTPPSTNSVNNNNNNNNNRSRKNRSKRLSTRSVSGLPPPEPFGSNMEILQERMEQQQQHTYPQYNINHRTFNRDDDSVEATVIREKLQYPANTHTTTSTVLKDNATTRQVLLFILRCTISLLPLIAAIIAASLVTALSKPLLITNFSVSSCVAVGGIGYSTFKLVTGLRQIKRNIVWEQKQVTQGLGISVSDANDVDVHVSSDGEASRVYRSATVPNTMNLDSIPSTTAAAAAATAATNRGGGVVTDDEDEYNPSLGNSMIFIKDLDDHVLPSYYERRHSCFRANSNPTTTSNINTGITSLSPRRSRTRFVSNSPQFSYISSSLIQGLNQMDHHHLDHNGLPEYHYRSCSSRNGLQNSLDTTTTTTTLAPSVSFTTTTTKSDGGPIDIHEGFDNSTISRSRCMCCCLINKDKNSRNVVDKAIIKKVESQDTFIHYPIRPITPPLSSYQMSSPNNNNNNNNNNILVYRSEILRNTHEDVENIGKDYIRGHTYGRYDNSVTDSALLRQYGIGSINFDEADYNNANEEKRNSYYHNVVRHNSTKDQKHKTLPTNFIASPTSSLQTARNSPHSSDGHQQDHNNRIQVMVEGPDNKSISKIANINNISSSGISVHRSSVVVPRHPRGREHLFNSSSSLGSSSSSTCGDNDDDDNSTIHHINSIESVNNSSQAAAAAANRNNADNECLMVRYPHKMLRHSRSESIRKTFMSHVIECDGSSEHPMALSNDSNKRGHVHFNVSNANNNNNNNQHYCSQYPRSCIIPVHDSSIQPDSTISTTSSSKQSKYYSCYEPFQTSIASITTPPTRGNNHKYRQNVCSLFSGLPSPIFEKDSHHHQDLDNNYEGMDDSFYINFDDIGNDLEPQSLGTLDHHQGHDNIIINRTSSSVGGNKASTIDYLYNTLTTNTSTTISTGCCNSKRQSYLGSLYNGNTSDSNTNSNELPGIDKTNLNFGQSNQDIDTNSQSSIIEIIDDYTDNNNNNSYSSNSYSGEENYSSIALQTVPYKIPLSNSPKQSSLRPIVVGIVAPPPPHGQNMMKSSRSFVECSFGSLPSLNASRILNKHIPQSTNVSEDEDNTSDSDDGEGSLMNKPELKFDKKKICDSTIFPSSISNSTMSCTTTTATTGDSNDCENSWRLKSKHNSSNHRRDHHHHSLLTAPSFSSTSTSSSSSLSDPKARRATVSNTKGINNGNRGGMSSSRCCKKRSSFFLSGIQFDQVINKLASYSSSDLGYDPMASQTTLTKPNHHHPNTTNDENISHNSTYYKLFNEHVPKRDQGYYVDTDNDNDNESGSDIVDSYYFDTNELTTKSNNSNNDHDEEKETKRKEQRKRKSRRGTRRPESVLFSGFGAILMSTTSSRSSLNTLDNYTVGVNSSN</sequence>
<feature type="compositionally biased region" description="Polar residues" evidence="1">
    <location>
        <begin position="1546"/>
        <end position="1555"/>
    </location>
</feature>
<feature type="region of interest" description="Disordered" evidence="1">
    <location>
        <begin position="67"/>
        <end position="169"/>
    </location>
</feature>
<feature type="domain" description="DUF2423" evidence="3">
    <location>
        <begin position="1"/>
        <end position="37"/>
    </location>
</feature>
<gene>
    <name evidence="4" type="ORF">H4219_005810</name>
</gene>